<sequence length="162" mass="18030">MSDELDDVRIERATAQDALVLAGMTLRWDLEGGAPNRKGFLDEFASAWIEQGEARPAWIARRSTGDPVGFVLGILATSLPSLRRPTGGWMHISGFYVVPELRGHGLGERLMREVVDWAKGRGLYRLQLNATDQARSFYRRAGFGSPQDTLMQLVLTDRLPTS</sequence>
<dbReference type="PROSITE" id="PS51186">
    <property type="entry name" value="GNAT"/>
    <property type="match status" value="1"/>
</dbReference>
<keyword evidence="5" id="KW-1185">Reference proteome</keyword>
<organism evidence="4 5">
    <name type="scientific">Flexivirga oryzae</name>
    <dbReference type="NCBI Taxonomy" id="1794944"/>
    <lineage>
        <taxon>Bacteria</taxon>
        <taxon>Bacillati</taxon>
        <taxon>Actinomycetota</taxon>
        <taxon>Actinomycetes</taxon>
        <taxon>Micrococcales</taxon>
        <taxon>Dermacoccaceae</taxon>
        <taxon>Flexivirga</taxon>
    </lineage>
</organism>
<keyword evidence="1 4" id="KW-0808">Transferase</keyword>
<evidence type="ECO:0000313" key="4">
    <source>
        <dbReference type="EMBL" id="MBB2891821.1"/>
    </source>
</evidence>
<dbReference type="GO" id="GO:0016747">
    <property type="term" value="F:acyltransferase activity, transferring groups other than amino-acyl groups"/>
    <property type="evidence" value="ECO:0007669"/>
    <property type="project" value="InterPro"/>
</dbReference>
<dbReference type="PANTHER" id="PTHR43877">
    <property type="entry name" value="AMINOALKYLPHOSPHONATE N-ACETYLTRANSFERASE-RELATED-RELATED"/>
    <property type="match status" value="1"/>
</dbReference>
<comment type="caution">
    <text evidence="4">The sequence shown here is derived from an EMBL/GenBank/DDBJ whole genome shotgun (WGS) entry which is preliminary data.</text>
</comment>
<proteinExistence type="predicted"/>
<gene>
    <name evidence="4" type="ORF">FHU39_001805</name>
</gene>
<feature type="domain" description="N-acetyltransferase" evidence="3">
    <location>
        <begin position="8"/>
        <end position="160"/>
    </location>
</feature>
<dbReference type="Proteomes" id="UP000559182">
    <property type="component" value="Unassembled WGS sequence"/>
</dbReference>
<accession>A0A839NAS5</accession>
<reference evidence="4 5" key="1">
    <citation type="submission" date="2020-08" db="EMBL/GenBank/DDBJ databases">
        <title>Sequencing the genomes of 1000 actinobacteria strains.</title>
        <authorList>
            <person name="Klenk H.-P."/>
        </authorList>
    </citation>
    <scope>NUCLEOTIDE SEQUENCE [LARGE SCALE GENOMIC DNA]</scope>
    <source>
        <strain evidence="4 5">DSM 105369</strain>
    </source>
</reference>
<dbReference type="CDD" id="cd04301">
    <property type="entry name" value="NAT_SF"/>
    <property type="match status" value="1"/>
</dbReference>
<dbReference type="InterPro" id="IPR016181">
    <property type="entry name" value="Acyl_CoA_acyltransferase"/>
</dbReference>
<keyword evidence="2" id="KW-0012">Acyltransferase</keyword>
<evidence type="ECO:0000259" key="3">
    <source>
        <dbReference type="PROSITE" id="PS51186"/>
    </source>
</evidence>
<dbReference type="EMBL" id="JACHVQ010000001">
    <property type="protein sequence ID" value="MBB2891821.1"/>
    <property type="molecule type" value="Genomic_DNA"/>
</dbReference>
<protein>
    <submittedName>
        <fullName evidence="4">GNAT superfamily N-acetyltransferase</fullName>
    </submittedName>
</protein>
<name>A0A839NAS5_9MICO</name>
<evidence type="ECO:0000313" key="5">
    <source>
        <dbReference type="Proteomes" id="UP000559182"/>
    </source>
</evidence>
<dbReference type="RefSeq" id="WP_183320034.1">
    <property type="nucleotide sequence ID" value="NZ_JACHVQ010000001.1"/>
</dbReference>
<evidence type="ECO:0000256" key="1">
    <source>
        <dbReference type="ARBA" id="ARBA00022679"/>
    </source>
</evidence>
<dbReference type="Pfam" id="PF00583">
    <property type="entry name" value="Acetyltransf_1"/>
    <property type="match status" value="1"/>
</dbReference>
<dbReference type="InterPro" id="IPR050832">
    <property type="entry name" value="Bact_Acetyltransf"/>
</dbReference>
<dbReference type="AlphaFoldDB" id="A0A839NAS5"/>
<dbReference type="SUPFAM" id="SSF55729">
    <property type="entry name" value="Acyl-CoA N-acyltransferases (Nat)"/>
    <property type="match status" value="1"/>
</dbReference>
<dbReference type="Gene3D" id="3.40.630.30">
    <property type="match status" value="1"/>
</dbReference>
<evidence type="ECO:0000256" key="2">
    <source>
        <dbReference type="ARBA" id="ARBA00023315"/>
    </source>
</evidence>
<dbReference type="InterPro" id="IPR000182">
    <property type="entry name" value="GNAT_dom"/>
</dbReference>